<keyword evidence="1" id="KW-0472">Membrane</keyword>
<dbReference type="PANTHER" id="PTHR30336:SF6">
    <property type="entry name" value="INTEGRAL MEMBRANE PROTEIN"/>
    <property type="match status" value="1"/>
</dbReference>
<dbReference type="EMBL" id="AODQ01000069">
    <property type="protein sequence ID" value="EMR02200.1"/>
    <property type="molecule type" value="Genomic_DNA"/>
</dbReference>
<proteinExistence type="predicted"/>
<dbReference type="STRING" id="1279009.ADICEAN_02675"/>
<dbReference type="InterPro" id="IPR003848">
    <property type="entry name" value="DUF218"/>
</dbReference>
<comment type="caution">
    <text evidence="3">The sequence shown here is derived from an EMBL/GenBank/DDBJ whole genome shotgun (WGS) entry which is preliminary data.</text>
</comment>
<name>M7NK99_9BACT</name>
<accession>M7NK99</accession>
<dbReference type="InterPro" id="IPR051599">
    <property type="entry name" value="Cell_Envelope_Assoc"/>
</dbReference>
<dbReference type="GO" id="GO:0005886">
    <property type="term" value="C:plasma membrane"/>
    <property type="evidence" value="ECO:0007669"/>
    <property type="project" value="TreeGrafter"/>
</dbReference>
<dbReference type="Proteomes" id="UP000011910">
    <property type="component" value="Unassembled WGS sequence"/>
</dbReference>
<dbReference type="Pfam" id="PF02698">
    <property type="entry name" value="DUF218"/>
    <property type="match status" value="1"/>
</dbReference>
<dbReference type="PANTHER" id="PTHR30336">
    <property type="entry name" value="INNER MEMBRANE PROTEIN, PROBABLE PERMEASE"/>
    <property type="match status" value="1"/>
</dbReference>
<keyword evidence="1" id="KW-1133">Transmembrane helix</keyword>
<reference evidence="3 4" key="1">
    <citation type="journal article" date="2013" name="Genome Announc.">
        <title>Draft Genome Sequence of Cesiribacter andamanensis Strain AMV16T, Isolated from a Soil Sample from a Mud Volcano in the Andaman Islands, India.</title>
        <authorList>
            <person name="Shivaji S."/>
            <person name="Ara S."/>
            <person name="Begum Z."/>
            <person name="Srinivas T.N."/>
            <person name="Singh A."/>
            <person name="Kumar Pinnaka A."/>
        </authorList>
    </citation>
    <scope>NUCLEOTIDE SEQUENCE [LARGE SCALE GENOMIC DNA]</scope>
    <source>
        <strain evidence="3 4">AMV16</strain>
    </source>
</reference>
<evidence type="ECO:0000313" key="3">
    <source>
        <dbReference type="EMBL" id="EMR02200.1"/>
    </source>
</evidence>
<protein>
    <submittedName>
        <fullName evidence="3">Vancomycin high temperature exclusion protein</fullName>
    </submittedName>
</protein>
<dbReference type="PROSITE" id="PS51257">
    <property type="entry name" value="PROKAR_LIPOPROTEIN"/>
    <property type="match status" value="1"/>
</dbReference>
<gene>
    <name evidence="3" type="ORF">ADICEAN_02675</name>
</gene>
<organism evidence="3 4">
    <name type="scientific">Cesiribacter andamanensis AMV16</name>
    <dbReference type="NCBI Taxonomy" id="1279009"/>
    <lineage>
        <taxon>Bacteria</taxon>
        <taxon>Pseudomonadati</taxon>
        <taxon>Bacteroidota</taxon>
        <taxon>Cytophagia</taxon>
        <taxon>Cytophagales</taxon>
        <taxon>Cesiribacteraceae</taxon>
        <taxon>Cesiribacter</taxon>
    </lineage>
</organism>
<evidence type="ECO:0000256" key="1">
    <source>
        <dbReference type="SAM" id="Phobius"/>
    </source>
</evidence>
<dbReference type="RefSeq" id="WP_009196065.1">
    <property type="nucleotide sequence ID" value="NZ_AODQ01000069.1"/>
</dbReference>
<dbReference type="AlphaFoldDB" id="M7NK99"/>
<keyword evidence="4" id="KW-1185">Reference proteome</keyword>
<evidence type="ECO:0000259" key="2">
    <source>
        <dbReference type="Pfam" id="PF02698"/>
    </source>
</evidence>
<sequence>MIKDLIKIVLTSAFAVLLLLIACNIWVILSTNKHVYSELRDVPSSKVALVLGTSRRFADGRPNTYFENRIDAAARLYKEGKIKHLILSGDNRTQYYNEPRDMQNALVKRGIPEEAITLDYAGLRTLDSMARSKLIFGQEELIVVTQKFHSYRAVFIGEYYDINTVAYAADELPLRESINILFREFLARPMAVLDLYVLRKAPRHLGEREPIGV</sequence>
<dbReference type="CDD" id="cd06259">
    <property type="entry name" value="YdcF-like"/>
    <property type="match status" value="1"/>
</dbReference>
<feature type="transmembrane region" description="Helical" evidence="1">
    <location>
        <begin position="6"/>
        <end position="29"/>
    </location>
</feature>
<keyword evidence="1" id="KW-0812">Transmembrane</keyword>
<evidence type="ECO:0000313" key="4">
    <source>
        <dbReference type="Proteomes" id="UP000011910"/>
    </source>
</evidence>
<dbReference type="OrthoDB" id="9782395at2"/>
<dbReference type="eggNOG" id="COG2949">
    <property type="taxonomic scope" value="Bacteria"/>
</dbReference>
<feature type="domain" description="DUF218" evidence="2">
    <location>
        <begin position="47"/>
        <end position="181"/>
    </location>
</feature>